<reference evidence="1" key="1">
    <citation type="submission" date="2022-01" db="EMBL/GenBank/DDBJ databases">
        <title>Comparative genomics reveals a dynamic genome evolution in the ectomycorrhizal milk-cap (Lactarius) mushrooms.</title>
        <authorList>
            <consortium name="DOE Joint Genome Institute"/>
            <person name="Lebreton A."/>
            <person name="Tang N."/>
            <person name="Kuo A."/>
            <person name="LaButti K."/>
            <person name="Drula E."/>
            <person name="Barry K."/>
            <person name="Clum A."/>
            <person name="Lipzen A."/>
            <person name="Mousain D."/>
            <person name="Ng V."/>
            <person name="Wang R."/>
            <person name="Wang X."/>
            <person name="Dai Y."/>
            <person name="Henrissat B."/>
            <person name="Grigoriev I.V."/>
            <person name="Guerin-Laguette A."/>
            <person name="Yu F."/>
            <person name="Martin F.M."/>
        </authorList>
    </citation>
    <scope>NUCLEOTIDE SEQUENCE</scope>
    <source>
        <strain evidence="1">QP</strain>
    </source>
</reference>
<sequence length="147" mass="16674">CCCPTFLVATGGPWLSVLGGVFTDRFIVPLTAMSWMALSKREEDNQVYHSARVPVALRNCLVKLQTFYRALKGPSTFIANKPHPRYFPYPTSFTTEDGTSTRFRYLTSLEEDPAYHCTARDSDPVKVVVKFISRYGKEVHEFLARKG</sequence>
<evidence type="ECO:0000313" key="1">
    <source>
        <dbReference type="EMBL" id="KAH8984473.1"/>
    </source>
</evidence>
<gene>
    <name evidence="1" type="ORF">EDB92DRAFT_1776727</name>
</gene>
<dbReference type="AlphaFoldDB" id="A0AAD4QAH0"/>
<organism evidence="1 2">
    <name type="scientific">Lactarius akahatsu</name>
    <dbReference type="NCBI Taxonomy" id="416441"/>
    <lineage>
        <taxon>Eukaryota</taxon>
        <taxon>Fungi</taxon>
        <taxon>Dikarya</taxon>
        <taxon>Basidiomycota</taxon>
        <taxon>Agaricomycotina</taxon>
        <taxon>Agaricomycetes</taxon>
        <taxon>Russulales</taxon>
        <taxon>Russulaceae</taxon>
        <taxon>Lactarius</taxon>
    </lineage>
</organism>
<name>A0AAD4QAH0_9AGAM</name>
<dbReference type="Proteomes" id="UP001201163">
    <property type="component" value="Unassembled WGS sequence"/>
</dbReference>
<dbReference type="EMBL" id="JAKELL010000076">
    <property type="protein sequence ID" value="KAH8984473.1"/>
    <property type="molecule type" value="Genomic_DNA"/>
</dbReference>
<proteinExistence type="predicted"/>
<keyword evidence="2" id="KW-1185">Reference proteome</keyword>
<comment type="caution">
    <text evidence="1">The sequence shown here is derived from an EMBL/GenBank/DDBJ whole genome shotgun (WGS) entry which is preliminary data.</text>
</comment>
<protein>
    <submittedName>
        <fullName evidence="1">Uncharacterized protein</fullName>
    </submittedName>
</protein>
<feature type="non-terminal residue" evidence="1">
    <location>
        <position position="1"/>
    </location>
</feature>
<accession>A0AAD4QAH0</accession>
<feature type="non-terminal residue" evidence="1">
    <location>
        <position position="147"/>
    </location>
</feature>
<evidence type="ECO:0000313" key="2">
    <source>
        <dbReference type="Proteomes" id="UP001201163"/>
    </source>
</evidence>